<evidence type="ECO:0000313" key="2">
    <source>
        <dbReference type="EMBL" id="MCU6793451.1"/>
    </source>
</evidence>
<reference evidence="2 3" key="1">
    <citation type="submission" date="2022-09" db="EMBL/GenBank/DDBJ databases">
        <authorList>
            <person name="Han X.L."/>
            <person name="Wang Q."/>
            <person name="Lu T."/>
        </authorList>
    </citation>
    <scope>NUCLEOTIDE SEQUENCE [LARGE SCALE GENOMIC DNA]</scope>
    <source>
        <strain evidence="2 3">WQ 127069</strain>
    </source>
</reference>
<dbReference type="RefSeq" id="WP_262684729.1">
    <property type="nucleotide sequence ID" value="NZ_JAOQIO010000052.1"/>
</dbReference>
<organism evidence="2 3">
    <name type="scientific">Paenibacillus baimaensis</name>
    <dbReference type="NCBI Taxonomy" id="2982185"/>
    <lineage>
        <taxon>Bacteria</taxon>
        <taxon>Bacillati</taxon>
        <taxon>Bacillota</taxon>
        <taxon>Bacilli</taxon>
        <taxon>Bacillales</taxon>
        <taxon>Paenibacillaceae</taxon>
        <taxon>Paenibacillus</taxon>
    </lineage>
</organism>
<protein>
    <submittedName>
        <fullName evidence="2">Uncharacterized protein</fullName>
    </submittedName>
</protein>
<proteinExistence type="predicted"/>
<comment type="caution">
    <text evidence="2">The sequence shown here is derived from an EMBL/GenBank/DDBJ whole genome shotgun (WGS) entry which is preliminary data.</text>
</comment>
<gene>
    <name evidence="2" type="ORF">OB236_15190</name>
</gene>
<evidence type="ECO:0000256" key="1">
    <source>
        <dbReference type="SAM" id="MobiDB-lite"/>
    </source>
</evidence>
<dbReference type="EMBL" id="JAOQIO010000052">
    <property type="protein sequence ID" value="MCU6793451.1"/>
    <property type="molecule type" value="Genomic_DNA"/>
</dbReference>
<keyword evidence="3" id="KW-1185">Reference proteome</keyword>
<sequence length="101" mass="11531">MDIRLRSNGGWVNQPVHQDKIRRKSKLQGTIQECYNGIRFPRKSFHSPFVSLRTFGQTFLHFAETIGKFGGTQHAKSMGAKLKPSERQHVVASHKTPVVWS</sequence>
<accession>A0ABT2UHD3</accession>
<feature type="region of interest" description="Disordered" evidence="1">
    <location>
        <begin position="80"/>
        <end position="101"/>
    </location>
</feature>
<dbReference type="Proteomes" id="UP001652445">
    <property type="component" value="Unassembled WGS sequence"/>
</dbReference>
<name>A0ABT2UHD3_9BACL</name>
<evidence type="ECO:0000313" key="3">
    <source>
        <dbReference type="Proteomes" id="UP001652445"/>
    </source>
</evidence>